<evidence type="ECO:0000313" key="3">
    <source>
        <dbReference type="EMBL" id="GGN47199.1"/>
    </source>
</evidence>
<protein>
    <recommendedName>
        <fullName evidence="5">DUF2637 domain-containing protein</fullName>
    </recommendedName>
</protein>
<comment type="caution">
    <text evidence="3">The sequence shown here is derived from an EMBL/GenBank/DDBJ whole genome shotgun (WGS) entry which is preliminary data.</text>
</comment>
<keyword evidence="4" id="KW-1185">Reference proteome</keyword>
<accession>A0A918CXZ3</accession>
<organism evidence="3 4">
    <name type="scientific">Streptomyces fuscichromogenes</name>
    <dbReference type="NCBI Taxonomy" id="1324013"/>
    <lineage>
        <taxon>Bacteria</taxon>
        <taxon>Bacillati</taxon>
        <taxon>Actinomycetota</taxon>
        <taxon>Actinomycetes</taxon>
        <taxon>Kitasatosporales</taxon>
        <taxon>Streptomycetaceae</taxon>
        <taxon>Streptomyces</taxon>
    </lineage>
</organism>
<evidence type="ECO:0000256" key="2">
    <source>
        <dbReference type="SAM" id="Phobius"/>
    </source>
</evidence>
<feature type="transmembrane region" description="Helical" evidence="2">
    <location>
        <begin position="28"/>
        <end position="52"/>
    </location>
</feature>
<reference evidence="3" key="2">
    <citation type="submission" date="2020-09" db="EMBL/GenBank/DDBJ databases">
        <authorList>
            <person name="Sun Q."/>
            <person name="Zhou Y."/>
        </authorList>
    </citation>
    <scope>NUCLEOTIDE SEQUENCE</scope>
    <source>
        <strain evidence="3">CGMCC 4.7110</strain>
    </source>
</reference>
<dbReference type="RefSeq" id="WP_189269732.1">
    <property type="nucleotide sequence ID" value="NZ_BMML01000064.1"/>
</dbReference>
<sequence length="222" mass="23898">MGTVVGLTFLFGFGNVWALATHLGVPALVAPLVAPAVDLSVLGLLLAIRYLAVKGAPSEQLRPARRLLILSSLMTLALNVTDPLLSGQTGKAAFDAVGPLLLIGWAEVGPGLLQAMSAVGKQDGARLAAAEGSLGQETVGYEHRQIRSVHDTLLERARREDAEHWKQHRRPISAETLRKRLRIGAARSRTLVATLRIDRKEGLDIEPYPSVRQGRGPDSQQT</sequence>
<dbReference type="AlphaFoldDB" id="A0A918CXZ3"/>
<gene>
    <name evidence="3" type="ORF">GCM10011578_100650</name>
</gene>
<evidence type="ECO:0000313" key="4">
    <source>
        <dbReference type="Proteomes" id="UP000653411"/>
    </source>
</evidence>
<dbReference type="EMBL" id="BMML01000064">
    <property type="protein sequence ID" value="GGN47199.1"/>
    <property type="molecule type" value="Genomic_DNA"/>
</dbReference>
<evidence type="ECO:0000256" key="1">
    <source>
        <dbReference type="SAM" id="MobiDB-lite"/>
    </source>
</evidence>
<feature type="region of interest" description="Disordered" evidence="1">
    <location>
        <begin position="203"/>
        <end position="222"/>
    </location>
</feature>
<reference evidence="3" key="1">
    <citation type="journal article" date="2014" name="Int. J. Syst. Evol. Microbiol.">
        <title>Complete genome sequence of Corynebacterium casei LMG S-19264T (=DSM 44701T), isolated from a smear-ripened cheese.</title>
        <authorList>
            <consortium name="US DOE Joint Genome Institute (JGI-PGF)"/>
            <person name="Walter F."/>
            <person name="Albersmeier A."/>
            <person name="Kalinowski J."/>
            <person name="Ruckert C."/>
        </authorList>
    </citation>
    <scope>NUCLEOTIDE SEQUENCE</scope>
    <source>
        <strain evidence="3">CGMCC 4.7110</strain>
    </source>
</reference>
<keyword evidence="2" id="KW-1133">Transmembrane helix</keyword>
<name>A0A918CXZ3_9ACTN</name>
<dbReference type="Proteomes" id="UP000653411">
    <property type="component" value="Unassembled WGS sequence"/>
</dbReference>
<keyword evidence="2" id="KW-0472">Membrane</keyword>
<proteinExistence type="predicted"/>
<evidence type="ECO:0008006" key="5">
    <source>
        <dbReference type="Google" id="ProtNLM"/>
    </source>
</evidence>
<keyword evidence="2" id="KW-0812">Transmembrane</keyword>